<evidence type="ECO:0000259" key="6">
    <source>
        <dbReference type="PROSITE" id="PS51352"/>
    </source>
</evidence>
<dbReference type="Gene3D" id="3.40.30.10">
    <property type="entry name" value="Glutaredoxin"/>
    <property type="match status" value="1"/>
</dbReference>
<dbReference type="InterPro" id="IPR013766">
    <property type="entry name" value="Thioredoxin_domain"/>
</dbReference>
<gene>
    <name evidence="7" type="ORF">QLS71_015440</name>
</gene>
<dbReference type="PROSITE" id="PS00194">
    <property type="entry name" value="THIOREDOXIN_1"/>
    <property type="match status" value="1"/>
</dbReference>
<dbReference type="PROSITE" id="PS51352">
    <property type="entry name" value="THIOREDOXIN_2"/>
    <property type="match status" value="1"/>
</dbReference>
<dbReference type="RefSeq" id="WP_308992899.1">
    <property type="nucleotide sequence ID" value="NZ_CP155618.1"/>
</dbReference>
<evidence type="ECO:0000313" key="7">
    <source>
        <dbReference type="EMBL" id="XBL13704.1"/>
    </source>
</evidence>
<dbReference type="AlphaFoldDB" id="A0AAU7EC74"/>
<keyword evidence="3" id="KW-1015">Disulfide bond</keyword>
<evidence type="ECO:0000256" key="3">
    <source>
        <dbReference type="ARBA" id="ARBA00023157"/>
    </source>
</evidence>
<organism evidence="7 8">
    <name type="scientific">Mariniflexile litorale</name>
    <dbReference type="NCBI Taxonomy" id="3045158"/>
    <lineage>
        <taxon>Bacteria</taxon>
        <taxon>Pseudomonadati</taxon>
        <taxon>Bacteroidota</taxon>
        <taxon>Flavobacteriia</taxon>
        <taxon>Flavobacteriales</taxon>
        <taxon>Flavobacteriaceae</taxon>
        <taxon>Mariniflexile</taxon>
    </lineage>
</organism>
<dbReference type="InterPro" id="IPR025380">
    <property type="entry name" value="DUF4369"/>
</dbReference>
<evidence type="ECO:0000256" key="5">
    <source>
        <dbReference type="SAM" id="Coils"/>
    </source>
</evidence>
<name>A0AAU7EC74_9FLAO</name>
<proteinExistence type="predicted"/>
<dbReference type="PANTHER" id="PTHR42852">
    <property type="entry name" value="THIOL:DISULFIDE INTERCHANGE PROTEIN DSBE"/>
    <property type="match status" value="1"/>
</dbReference>
<dbReference type="EMBL" id="CP155618">
    <property type="protein sequence ID" value="XBL13704.1"/>
    <property type="molecule type" value="Genomic_DNA"/>
</dbReference>
<feature type="coiled-coil region" evidence="5">
    <location>
        <begin position="140"/>
        <end position="167"/>
    </location>
</feature>
<dbReference type="CDD" id="cd02966">
    <property type="entry name" value="TlpA_like_family"/>
    <property type="match status" value="1"/>
</dbReference>
<evidence type="ECO:0000313" key="8">
    <source>
        <dbReference type="Proteomes" id="UP001224325"/>
    </source>
</evidence>
<dbReference type="GO" id="GO:0016491">
    <property type="term" value="F:oxidoreductase activity"/>
    <property type="evidence" value="ECO:0007669"/>
    <property type="project" value="InterPro"/>
</dbReference>
<comment type="subcellular location">
    <subcellularLocation>
        <location evidence="1">Cell envelope</location>
    </subcellularLocation>
</comment>
<dbReference type="SUPFAM" id="SSF52833">
    <property type="entry name" value="Thioredoxin-like"/>
    <property type="match status" value="1"/>
</dbReference>
<dbReference type="KEGG" id="mlil:QLS71_015440"/>
<evidence type="ECO:0000256" key="1">
    <source>
        <dbReference type="ARBA" id="ARBA00004196"/>
    </source>
</evidence>
<sequence length="372" mass="42915">MNKILLFLVIISITTLSCNEKKKSESGFSVQLNLTGFKDSTEFKLLDLDKGEFIDSTKIYDNKLNFKGNVKEPFSARIHTIDNKYLILWIENGEIEVQGDFKDFGNSAIKGTPLNTVYVKYREKQKILSERRDSLTQLMIKSMSSKSENAEKEFKKLNLQVKEIDNNMFKIRTKSIASEEPSLYTIKELYFLRNDLKKDSLKLLFNRFPEKYQANKYGQVINTYIQNETLEIGDKYLDISGINNEGENVSLSELKGKYVLLDFWASWCGPCRQENPNLVRLYKKYNKKGFDIFSFSTDDNIKSWEKAVEKDSISWTSVIDKNGSYSKMSALYNVRAIPASFLINPEGIIIAKNLRGKSLENKLIEEIEKNGL</sequence>
<dbReference type="Pfam" id="PF00578">
    <property type="entry name" value="AhpC-TSA"/>
    <property type="match status" value="1"/>
</dbReference>
<dbReference type="InterPro" id="IPR017937">
    <property type="entry name" value="Thioredoxin_CS"/>
</dbReference>
<keyword evidence="8" id="KW-1185">Reference proteome</keyword>
<keyword evidence="5" id="KW-0175">Coiled coil</keyword>
<keyword evidence="2" id="KW-0201">Cytochrome c-type biogenesis</keyword>
<dbReference type="InterPro" id="IPR050553">
    <property type="entry name" value="Thioredoxin_ResA/DsbE_sf"/>
</dbReference>
<dbReference type="GO" id="GO:0030313">
    <property type="term" value="C:cell envelope"/>
    <property type="evidence" value="ECO:0007669"/>
    <property type="project" value="UniProtKB-SubCell"/>
</dbReference>
<feature type="domain" description="Thioredoxin" evidence="6">
    <location>
        <begin position="230"/>
        <end position="372"/>
    </location>
</feature>
<protein>
    <submittedName>
        <fullName evidence="7">TlpA disulfide reductase family protein</fullName>
    </submittedName>
</protein>
<reference evidence="7" key="1">
    <citation type="submission" date="2024-04" db="EMBL/GenBank/DDBJ databases">
        <title>Mariniflexile litorale, isolated from the shallow sediments of the Sea of Japan.</title>
        <authorList>
            <person name="Romanenko L."/>
            <person name="Isaeva M."/>
        </authorList>
    </citation>
    <scope>NUCLEOTIDE SEQUENCE [LARGE SCALE GENOMIC DNA]</scope>
    <source>
        <strain evidence="7">KMM 9835</strain>
    </source>
</reference>
<dbReference type="Pfam" id="PF14289">
    <property type="entry name" value="DUF4369"/>
    <property type="match status" value="1"/>
</dbReference>
<dbReference type="Proteomes" id="UP001224325">
    <property type="component" value="Chromosome"/>
</dbReference>
<evidence type="ECO:0000256" key="2">
    <source>
        <dbReference type="ARBA" id="ARBA00022748"/>
    </source>
</evidence>
<keyword evidence="4" id="KW-0676">Redox-active center</keyword>
<dbReference type="GO" id="GO:0017004">
    <property type="term" value="P:cytochrome complex assembly"/>
    <property type="evidence" value="ECO:0007669"/>
    <property type="project" value="UniProtKB-KW"/>
</dbReference>
<accession>A0AAU7EC74</accession>
<dbReference type="InterPro" id="IPR000866">
    <property type="entry name" value="AhpC/TSA"/>
</dbReference>
<dbReference type="GO" id="GO:0016209">
    <property type="term" value="F:antioxidant activity"/>
    <property type="evidence" value="ECO:0007669"/>
    <property type="project" value="InterPro"/>
</dbReference>
<dbReference type="PROSITE" id="PS51257">
    <property type="entry name" value="PROKAR_LIPOPROTEIN"/>
    <property type="match status" value="1"/>
</dbReference>
<evidence type="ECO:0000256" key="4">
    <source>
        <dbReference type="ARBA" id="ARBA00023284"/>
    </source>
</evidence>
<dbReference type="InterPro" id="IPR036249">
    <property type="entry name" value="Thioredoxin-like_sf"/>
</dbReference>
<dbReference type="PANTHER" id="PTHR42852:SF6">
    <property type="entry name" value="THIOL:DISULFIDE INTERCHANGE PROTEIN DSBE"/>
    <property type="match status" value="1"/>
</dbReference>